<dbReference type="InterPro" id="IPR042099">
    <property type="entry name" value="ANL_N_sf"/>
</dbReference>
<dbReference type="InterPro" id="IPR020459">
    <property type="entry name" value="AMP-binding"/>
</dbReference>
<dbReference type="InterPro" id="IPR020845">
    <property type="entry name" value="AMP-binding_CS"/>
</dbReference>
<dbReference type="EMBL" id="CP002025">
    <property type="protein sequence ID" value="ADK32022.1"/>
    <property type="molecule type" value="Genomic_DNA"/>
</dbReference>
<dbReference type="HOGENOM" id="CLU_000022_45_5_12"/>
<dbReference type="eggNOG" id="COG1022">
    <property type="taxonomic scope" value="Bacteria"/>
</dbReference>
<dbReference type="PRINTS" id="PR00154">
    <property type="entry name" value="AMPBINDING"/>
</dbReference>
<organism evidence="2 3">
    <name type="scientific">Brachyspira pilosicoli (strain ATCC BAA-1826 / 95/1000)</name>
    <dbReference type="NCBI Taxonomy" id="759914"/>
    <lineage>
        <taxon>Bacteria</taxon>
        <taxon>Pseudomonadati</taxon>
        <taxon>Spirochaetota</taxon>
        <taxon>Spirochaetia</taxon>
        <taxon>Brachyspirales</taxon>
        <taxon>Brachyspiraceae</taxon>
        <taxon>Brachyspira</taxon>
    </lineage>
</organism>
<keyword evidence="3" id="KW-1185">Reference proteome</keyword>
<protein>
    <submittedName>
        <fullName evidence="2">AMP-dependent synthetase and ligase</fullName>
    </submittedName>
</protein>
<dbReference type="Pfam" id="PF23562">
    <property type="entry name" value="AMP-binding_C_3"/>
    <property type="match status" value="1"/>
</dbReference>
<name>D8IFU9_BRAP9</name>
<keyword evidence="2" id="KW-0436">Ligase</keyword>
<dbReference type="PANTHER" id="PTHR43813">
    <property type="entry name" value="ACYL-ACTIVATING ENZYME 16, CHLOROPLASTIC-RELATED"/>
    <property type="match status" value="1"/>
</dbReference>
<dbReference type="SUPFAM" id="SSF56801">
    <property type="entry name" value="Acetyl-CoA synthetase-like"/>
    <property type="match status" value="1"/>
</dbReference>
<evidence type="ECO:0000313" key="3">
    <source>
        <dbReference type="Proteomes" id="UP000000332"/>
    </source>
</evidence>
<dbReference type="PANTHER" id="PTHR43813:SF1">
    <property type="entry name" value="ACYL-ACTIVATING ENZYME 16, CHLOROPLASTIC-RELATED"/>
    <property type="match status" value="1"/>
</dbReference>
<dbReference type="InParanoid" id="D8IFU9"/>
<dbReference type="Pfam" id="PF00501">
    <property type="entry name" value="AMP-binding"/>
    <property type="match status" value="1"/>
</dbReference>
<proteinExistence type="predicted"/>
<sequence length="628" mass="71185">MIGGFMEEYSSIPSAFFDTVKKIPQSPIYRYRNNNGEKVTIVYEKIYDKINAIAKAFDVKGLSGKHVAIFSENRIEWFICDMALLAIGSADVPRGNDSTSEELNYIIEHSDSLAVIVENQYVLNKIDKSSKKIQLIIVLDNSIHEPRNNIYSFSKFLEFGEEALNGDKDFAVKKASKLNNDDTATIIYTSGTTGKPKGVILTHGNILHNVRVLPDIIKLQRGEKLLTVLPIWHIYERTISYVTAIFGCFTAITNKRDLKNDFVEEKPDIFISVPAIWVNIYNGVMKNIDKKPAAVKMMVKSFIQGSVRYIRNLRYQNNMVYLLGDEKKESKKIEYDILPLDPMSHKMAQKLVYKKIKELTGGRLRLTISGGGALPMYIEDFIEATGINLVVGWGITETAPVVTLRSPFKNYRGTCGAPVPEVQIEVRDKNGNICKDGELGVCYIKGPNIFKEYYKDKELTRQAKKDGFFNSGDLGAYTKQGEIVLTGRAKETIVLLTGENVEPQPIENKAMESKYISQIMLVGQDKASTGAIVVIDKDNVKEFLDKHKIHYDENNMENSKDVVKLIKHELSRLVNSKNGFRPYETISKLIITSKDFTIENGMLTQSLKIKRHKIMEEYKDQIENLYTK</sequence>
<dbReference type="PROSITE" id="PS00455">
    <property type="entry name" value="AMP_BINDING"/>
    <property type="match status" value="1"/>
</dbReference>
<dbReference type="InterPro" id="IPR052987">
    <property type="entry name" value="Chloroplast_AMP-bd_Enzymes"/>
</dbReference>
<dbReference type="AlphaFoldDB" id="D8IFU9"/>
<dbReference type="InterPro" id="IPR000873">
    <property type="entry name" value="AMP-dep_synth/lig_dom"/>
</dbReference>
<dbReference type="Gene3D" id="3.40.50.12780">
    <property type="entry name" value="N-terminal domain of ligase-like"/>
    <property type="match status" value="1"/>
</dbReference>
<dbReference type="Proteomes" id="UP000000332">
    <property type="component" value="Chromosome"/>
</dbReference>
<gene>
    <name evidence="2" type="ordered locus">BP951000_2044</name>
</gene>
<evidence type="ECO:0000313" key="2">
    <source>
        <dbReference type="EMBL" id="ADK32022.1"/>
    </source>
</evidence>
<evidence type="ECO:0000259" key="1">
    <source>
        <dbReference type="Pfam" id="PF00501"/>
    </source>
</evidence>
<accession>D8IFU9</accession>
<dbReference type="KEGG" id="bpo:BP951000_2044"/>
<reference evidence="2 3" key="1">
    <citation type="journal article" date="2010" name="PLoS ONE">
        <title>The complete genome sequence of the pathogenic intestinal spirochete Brachyspira pilosicoli and comparison with other Brachyspira genomes.</title>
        <authorList>
            <person name="Wanchanthuek P."/>
            <person name="Bellgard M.I."/>
            <person name="La T."/>
            <person name="Ryan K."/>
            <person name="Moolhuijzen P."/>
            <person name="Chapman B."/>
            <person name="Black M."/>
            <person name="Schibeci D."/>
            <person name="Hunter A."/>
            <person name="Barrero R."/>
            <person name="Phillips N.D."/>
            <person name="Hampson D.J."/>
        </authorList>
    </citation>
    <scope>NUCLEOTIDE SEQUENCE [LARGE SCALE GENOMIC DNA]</scope>
    <source>
        <strain evidence="3">ATCC BAA-1826 / 95/1000</strain>
    </source>
</reference>
<feature type="domain" description="AMP-dependent synthetase/ligase" evidence="1">
    <location>
        <begin position="18"/>
        <end position="454"/>
    </location>
</feature>
<dbReference type="STRING" id="759914.BP951000_2044"/>
<dbReference type="GO" id="GO:0016874">
    <property type="term" value="F:ligase activity"/>
    <property type="evidence" value="ECO:0007669"/>
    <property type="project" value="UniProtKB-KW"/>
</dbReference>